<comment type="caution">
    <text evidence="1">The sequence shown here is derived from an EMBL/GenBank/DDBJ whole genome shotgun (WGS) entry which is preliminary data.</text>
</comment>
<organism evidence="1 2">
    <name type="scientific">Sinanodonta woodiana</name>
    <name type="common">Chinese pond mussel</name>
    <name type="synonym">Anodonta woodiana</name>
    <dbReference type="NCBI Taxonomy" id="1069815"/>
    <lineage>
        <taxon>Eukaryota</taxon>
        <taxon>Metazoa</taxon>
        <taxon>Spiralia</taxon>
        <taxon>Lophotrochozoa</taxon>
        <taxon>Mollusca</taxon>
        <taxon>Bivalvia</taxon>
        <taxon>Autobranchia</taxon>
        <taxon>Heteroconchia</taxon>
        <taxon>Palaeoheterodonta</taxon>
        <taxon>Unionida</taxon>
        <taxon>Unionoidea</taxon>
        <taxon>Unionidae</taxon>
        <taxon>Unioninae</taxon>
        <taxon>Sinanodonta</taxon>
    </lineage>
</organism>
<name>A0ABD3WC98_SINWO</name>
<keyword evidence="2" id="KW-1185">Reference proteome</keyword>
<sequence>MSREGSQYEKTTSWSTSHVRWVGSCWFKNPQYITNGKACSSPIMCWLLCQAQPQIFHVIRQKSSIDQHHRVDAQSNSSTQGTFNIRCPFSILSLPHQPTEWFLKNVILCQQWNYFD</sequence>
<dbReference type="Proteomes" id="UP001634394">
    <property type="component" value="Unassembled WGS sequence"/>
</dbReference>
<proteinExistence type="predicted"/>
<reference evidence="1 2" key="1">
    <citation type="submission" date="2024-11" db="EMBL/GenBank/DDBJ databases">
        <title>Chromosome-level genome assembly of the freshwater bivalve Anodonta woodiana.</title>
        <authorList>
            <person name="Chen X."/>
        </authorList>
    </citation>
    <scope>NUCLEOTIDE SEQUENCE [LARGE SCALE GENOMIC DNA]</scope>
    <source>
        <strain evidence="1">MN2024</strain>
        <tissue evidence="1">Gills</tissue>
    </source>
</reference>
<accession>A0ABD3WC98</accession>
<evidence type="ECO:0000313" key="1">
    <source>
        <dbReference type="EMBL" id="KAL3871524.1"/>
    </source>
</evidence>
<evidence type="ECO:0000313" key="2">
    <source>
        <dbReference type="Proteomes" id="UP001634394"/>
    </source>
</evidence>
<protein>
    <submittedName>
        <fullName evidence="1">Uncharacterized protein</fullName>
    </submittedName>
</protein>
<dbReference type="EMBL" id="JBJQND010000007">
    <property type="protein sequence ID" value="KAL3871524.1"/>
    <property type="molecule type" value="Genomic_DNA"/>
</dbReference>
<dbReference type="AlphaFoldDB" id="A0ABD3WC98"/>
<gene>
    <name evidence="1" type="ORF">ACJMK2_039517</name>
</gene>